<dbReference type="AlphaFoldDB" id="A0AAV7X1A6"/>
<accession>A0AAV7X1A6</accession>
<reference evidence="2" key="1">
    <citation type="journal article" date="2022" name="bioRxiv">
        <title>Sequencing and chromosome-scale assembly of the giantPleurodeles waltlgenome.</title>
        <authorList>
            <person name="Brown T."/>
            <person name="Elewa A."/>
            <person name="Iarovenko S."/>
            <person name="Subramanian E."/>
            <person name="Araus A.J."/>
            <person name="Petzold A."/>
            <person name="Susuki M."/>
            <person name="Suzuki K.-i.T."/>
            <person name="Hayashi T."/>
            <person name="Toyoda A."/>
            <person name="Oliveira C."/>
            <person name="Osipova E."/>
            <person name="Leigh N.D."/>
            <person name="Simon A."/>
            <person name="Yun M.H."/>
        </authorList>
    </citation>
    <scope>NUCLEOTIDE SEQUENCE</scope>
    <source>
        <strain evidence="2">20211129_DDA</strain>
        <tissue evidence="2">Liver</tissue>
    </source>
</reference>
<gene>
    <name evidence="2" type="ORF">NDU88_006507</name>
</gene>
<feature type="compositionally biased region" description="Basic residues" evidence="1">
    <location>
        <begin position="11"/>
        <end position="28"/>
    </location>
</feature>
<evidence type="ECO:0000256" key="1">
    <source>
        <dbReference type="SAM" id="MobiDB-lite"/>
    </source>
</evidence>
<organism evidence="2 3">
    <name type="scientific">Pleurodeles waltl</name>
    <name type="common">Iberian ribbed newt</name>
    <dbReference type="NCBI Taxonomy" id="8319"/>
    <lineage>
        <taxon>Eukaryota</taxon>
        <taxon>Metazoa</taxon>
        <taxon>Chordata</taxon>
        <taxon>Craniata</taxon>
        <taxon>Vertebrata</taxon>
        <taxon>Euteleostomi</taxon>
        <taxon>Amphibia</taxon>
        <taxon>Batrachia</taxon>
        <taxon>Caudata</taxon>
        <taxon>Salamandroidea</taxon>
        <taxon>Salamandridae</taxon>
        <taxon>Pleurodelinae</taxon>
        <taxon>Pleurodeles</taxon>
    </lineage>
</organism>
<sequence length="104" mass="11841">MSTLGALQKATHVRTRTLTRKKRVAAARQEARRRLRGEMEADGGQQKKTRSRGNPKRRRTSRRQGRATKDPVRQKGLGKRSPKPKTCRRARTPKLPTTTQEGRG</sequence>
<feature type="compositionally biased region" description="Basic residues" evidence="1">
    <location>
        <begin position="47"/>
        <end position="66"/>
    </location>
</feature>
<dbReference type="Proteomes" id="UP001066276">
    <property type="component" value="Chromosome 1_1"/>
</dbReference>
<feature type="compositionally biased region" description="Basic residues" evidence="1">
    <location>
        <begin position="76"/>
        <end position="92"/>
    </location>
</feature>
<feature type="compositionally biased region" description="Polar residues" evidence="1">
    <location>
        <begin position="95"/>
        <end position="104"/>
    </location>
</feature>
<evidence type="ECO:0000313" key="2">
    <source>
        <dbReference type="EMBL" id="KAJ1218936.1"/>
    </source>
</evidence>
<evidence type="ECO:0000313" key="3">
    <source>
        <dbReference type="Proteomes" id="UP001066276"/>
    </source>
</evidence>
<keyword evidence="3" id="KW-1185">Reference proteome</keyword>
<feature type="compositionally biased region" description="Basic and acidic residues" evidence="1">
    <location>
        <begin position="29"/>
        <end position="39"/>
    </location>
</feature>
<protein>
    <submittedName>
        <fullName evidence="2">Uncharacterized protein</fullName>
    </submittedName>
</protein>
<dbReference type="EMBL" id="JANPWB010000001">
    <property type="protein sequence ID" value="KAJ1218936.1"/>
    <property type="molecule type" value="Genomic_DNA"/>
</dbReference>
<comment type="caution">
    <text evidence="2">The sequence shown here is derived from an EMBL/GenBank/DDBJ whole genome shotgun (WGS) entry which is preliminary data.</text>
</comment>
<name>A0AAV7X1A6_PLEWA</name>
<proteinExistence type="predicted"/>
<feature type="region of interest" description="Disordered" evidence="1">
    <location>
        <begin position="1"/>
        <end position="104"/>
    </location>
</feature>